<sequence length="170" mass="18014">MDLDSDTVDSRPRGDSGPTDEMPPPAQLFKIALDAATWGVVVLLCGSVLLALVGLVVGNGPVGFKRGLFVFGFLAMGGSLLSLRPKRAWRRGRDGASDEKERPAGGADGRRAGDAGEGRRSDVARRTLLPASLAPDPAYRSSWGLRVFVGGMWALFVSYLLETVFGVVPV</sequence>
<feature type="transmembrane region" description="Helical" evidence="2">
    <location>
        <begin position="35"/>
        <end position="57"/>
    </location>
</feature>
<gene>
    <name evidence="3" type="ORF">SAMN04488124_0172</name>
</gene>
<dbReference type="AlphaFoldDB" id="A0A1I6FS25"/>
<feature type="region of interest" description="Disordered" evidence="1">
    <location>
        <begin position="1"/>
        <end position="24"/>
    </location>
</feature>
<dbReference type="STRING" id="555875.SAMN04488124_0172"/>
<dbReference type="EMBL" id="FOYS01000001">
    <property type="protein sequence ID" value="SFR32714.1"/>
    <property type="molecule type" value="Genomic_DNA"/>
</dbReference>
<feature type="transmembrane region" description="Helical" evidence="2">
    <location>
        <begin position="143"/>
        <end position="161"/>
    </location>
</feature>
<keyword evidence="2" id="KW-1133">Transmembrane helix</keyword>
<keyword evidence="2" id="KW-0472">Membrane</keyword>
<dbReference type="Proteomes" id="UP000243250">
    <property type="component" value="Unassembled WGS sequence"/>
</dbReference>
<evidence type="ECO:0000256" key="2">
    <source>
        <dbReference type="SAM" id="Phobius"/>
    </source>
</evidence>
<dbReference type="OrthoDB" id="313482at2157"/>
<proteinExistence type="predicted"/>
<evidence type="ECO:0000313" key="4">
    <source>
        <dbReference type="Proteomes" id="UP000243250"/>
    </source>
</evidence>
<feature type="transmembrane region" description="Helical" evidence="2">
    <location>
        <begin position="63"/>
        <end position="83"/>
    </location>
</feature>
<evidence type="ECO:0000256" key="1">
    <source>
        <dbReference type="SAM" id="MobiDB-lite"/>
    </source>
</evidence>
<accession>A0A1I6FS25</accession>
<protein>
    <submittedName>
        <fullName evidence="3">Uncharacterized protein</fullName>
    </submittedName>
</protein>
<organism evidence="3 4">
    <name type="scientific">Halogeometricum limi</name>
    <dbReference type="NCBI Taxonomy" id="555875"/>
    <lineage>
        <taxon>Archaea</taxon>
        <taxon>Methanobacteriati</taxon>
        <taxon>Methanobacteriota</taxon>
        <taxon>Stenosarchaea group</taxon>
        <taxon>Halobacteria</taxon>
        <taxon>Halobacteriales</taxon>
        <taxon>Haloferacaceae</taxon>
        <taxon>Halogeometricum</taxon>
    </lineage>
</organism>
<dbReference type="Pfam" id="PF24432">
    <property type="entry name" value="DUF7555"/>
    <property type="match status" value="1"/>
</dbReference>
<dbReference type="RefSeq" id="WP_089875866.1">
    <property type="nucleotide sequence ID" value="NZ_FOYS01000001.1"/>
</dbReference>
<keyword evidence="4" id="KW-1185">Reference proteome</keyword>
<feature type="region of interest" description="Disordered" evidence="1">
    <location>
        <begin position="91"/>
        <end position="122"/>
    </location>
</feature>
<evidence type="ECO:0000313" key="3">
    <source>
        <dbReference type="EMBL" id="SFR32714.1"/>
    </source>
</evidence>
<dbReference type="InterPro" id="IPR055977">
    <property type="entry name" value="DUF7555"/>
</dbReference>
<keyword evidence="2" id="KW-0812">Transmembrane</keyword>
<reference evidence="4" key="1">
    <citation type="submission" date="2016-10" db="EMBL/GenBank/DDBJ databases">
        <authorList>
            <person name="Varghese N."/>
            <person name="Submissions S."/>
        </authorList>
    </citation>
    <scope>NUCLEOTIDE SEQUENCE [LARGE SCALE GENOMIC DNA]</scope>
    <source>
        <strain evidence="4">CGMCC 1.8711</strain>
    </source>
</reference>
<name>A0A1I6FS25_9EURY</name>